<name>A0AAW7DI80_9FLAO</name>
<feature type="domain" description="Phage conserved hypothetical protein C-terminal" evidence="2">
    <location>
        <begin position="48"/>
        <end position="120"/>
    </location>
</feature>
<comment type="caution">
    <text evidence="3">The sequence shown here is derived from an EMBL/GenBank/DDBJ whole genome shotgun (WGS) entry which is preliminary data.</text>
</comment>
<feature type="region of interest" description="Disordered" evidence="1">
    <location>
        <begin position="129"/>
        <end position="156"/>
    </location>
</feature>
<evidence type="ECO:0000313" key="3">
    <source>
        <dbReference type="EMBL" id="MDM1550637.1"/>
    </source>
</evidence>
<reference evidence="3" key="2">
    <citation type="journal article" date="2022" name="Sci. Total Environ.">
        <title>Prevalence, transmission, and molecular epidemiology of tet(X)-positive bacteria among humans, animals, and environmental niches in China: An epidemiological, and genomic-based study.</title>
        <authorList>
            <person name="Dong N."/>
            <person name="Zeng Y."/>
            <person name="Cai C."/>
            <person name="Sun C."/>
            <person name="Lu J."/>
            <person name="Liu C."/>
            <person name="Zhou H."/>
            <person name="Sun Q."/>
            <person name="Shu L."/>
            <person name="Wang H."/>
            <person name="Wang Y."/>
            <person name="Wang S."/>
            <person name="Wu C."/>
            <person name="Chan E.W."/>
            <person name="Chen G."/>
            <person name="Shen Z."/>
            <person name="Chen S."/>
            <person name="Zhang R."/>
        </authorList>
    </citation>
    <scope>NUCLEOTIDE SEQUENCE</scope>
    <source>
        <strain evidence="3">210</strain>
    </source>
</reference>
<reference evidence="3" key="1">
    <citation type="submission" date="2020-06" db="EMBL/GenBank/DDBJ databases">
        <authorList>
            <person name="Dong N."/>
        </authorList>
    </citation>
    <scope>NUCLEOTIDE SEQUENCE</scope>
    <source>
        <strain evidence="3">210</strain>
    </source>
</reference>
<proteinExistence type="predicted"/>
<dbReference type="Pfam" id="PF09524">
    <property type="entry name" value="Phg_2220_C"/>
    <property type="match status" value="1"/>
</dbReference>
<dbReference type="InterPro" id="IPR011741">
    <property type="entry name" value="Phg_2220_C"/>
</dbReference>
<evidence type="ECO:0000259" key="2">
    <source>
        <dbReference type="Pfam" id="PF09524"/>
    </source>
</evidence>
<protein>
    <submittedName>
        <fullName evidence="3">Conserved phage C-terminal domain-containing protein</fullName>
    </submittedName>
</protein>
<evidence type="ECO:0000313" key="4">
    <source>
        <dbReference type="Proteomes" id="UP001173578"/>
    </source>
</evidence>
<dbReference type="Proteomes" id="UP001173578">
    <property type="component" value="Unassembled WGS sequence"/>
</dbReference>
<organism evidence="3 4">
    <name type="scientific">Empedobacter falsenii</name>
    <dbReference type="NCBI Taxonomy" id="343874"/>
    <lineage>
        <taxon>Bacteria</taxon>
        <taxon>Pseudomonadati</taxon>
        <taxon>Bacteroidota</taxon>
        <taxon>Flavobacteriia</taxon>
        <taxon>Flavobacteriales</taxon>
        <taxon>Weeksellaceae</taxon>
        <taxon>Empedobacter</taxon>
    </lineage>
</organism>
<evidence type="ECO:0000256" key="1">
    <source>
        <dbReference type="SAM" id="MobiDB-lite"/>
    </source>
</evidence>
<dbReference type="EMBL" id="JACALR010000002">
    <property type="protein sequence ID" value="MDM1550637.1"/>
    <property type="molecule type" value="Genomic_DNA"/>
</dbReference>
<dbReference type="RefSeq" id="WP_286485321.1">
    <property type="nucleotide sequence ID" value="NZ_JACALR010000002.1"/>
</dbReference>
<dbReference type="AlphaFoldDB" id="A0AAW7DI80"/>
<sequence length="156" mass="18540">MTKEKQFINKIASYEIGSIPNVVVFEELIKEARQLQSKSSIHPEATDVLDYLNKLAKRRFSARRSNLIYINARLQEGITAQQLKQVIELKVFQWANDYTMKAHLNPETLFRPSKIEKYLQEVEDIEKNPQKFKQHVERNHQEEKRQRDRDFNPLAD</sequence>
<gene>
    <name evidence="3" type="ORF">HX095_05365</name>
</gene>
<accession>A0AAW7DI80</accession>